<name>A0A1S4D3D5_TOBAC</name>
<feature type="compositionally biased region" description="Basic residues" evidence="1">
    <location>
        <begin position="103"/>
        <end position="115"/>
    </location>
</feature>
<proteinExistence type="predicted"/>
<dbReference type="AlphaFoldDB" id="A0A1S4D3D5"/>
<dbReference type="PaxDb" id="4097-A0A1S4D3D5"/>
<reference evidence="2" key="1">
    <citation type="submission" date="2025-08" db="UniProtKB">
        <authorList>
            <consortium name="RefSeq"/>
        </authorList>
    </citation>
    <scope>IDENTIFICATION</scope>
</reference>
<organism evidence="2">
    <name type="scientific">Nicotiana tabacum</name>
    <name type="common">Common tobacco</name>
    <dbReference type="NCBI Taxonomy" id="4097"/>
    <lineage>
        <taxon>Eukaryota</taxon>
        <taxon>Viridiplantae</taxon>
        <taxon>Streptophyta</taxon>
        <taxon>Embryophyta</taxon>
        <taxon>Tracheophyta</taxon>
        <taxon>Spermatophyta</taxon>
        <taxon>Magnoliopsida</taxon>
        <taxon>eudicotyledons</taxon>
        <taxon>Gunneridae</taxon>
        <taxon>Pentapetalae</taxon>
        <taxon>asterids</taxon>
        <taxon>lamiids</taxon>
        <taxon>Solanales</taxon>
        <taxon>Solanaceae</taxon>
        <taxon>Nicotianoideae</taxon>
        <taxon>Nicotianeae</taxon>
        <taxon>Nicotiana</taxon>
    </lineage>
</organism>
<evidence type="ECO:0000313" key="2">
    <source>
        <dbReference type="RefSeq" id="XP_016507848.1"/>
    </source>
</evidence>
<protein>
    <submittedName>
        <fullName evidence="2">Oleosin-B6-like</fullName>
    </submittedName>
</protein>
<gene>
    <name evidence="2" type="primary">LOC107825503</name>
</gene>
<evidence type="ECO:0000256" key="1">
    <source>
        <dbReference type="SAM" id="MobiDB-lite"/>
    </source>
</evidence>
<dbReference type="RefSeq" id="XP_016507848.1">
    <property type="nucleotide sequence ID" value="XM_016652362.1"/>
</dbReference>
<sequence length="217" mass="22477">MGGIVRPSVGVGTEVVYSGIERSGRVIAGSWSGAVSAAAALDAEPAFSPETASPDRHYCVFYFKRLYVVTLRSPCAVTLMARTRASSSTDQQPEAPAAAPARGRGRGRARGRGRGRAQPLAAAPVVEPHIDVEEVPAPVAPVVAPVQPAVPVPPVAPVQPAAPIPAVLPAQPNTVAQPVIAGQTSEGAAMTADSLWRLDRFSRLFTQTFSGLPTEDA</sequence>
<feature type="region of interest" description="Disordered" evidence="1">
    <location>
        <begin position="83"/>
        <end position="121"/>
    </location>
</feature>
<dbReference type="KEGG" id="nta:107825503"/>
<accession>A0A1S4D3D5</accession>